<dbReference type="Proteomes" id="UP000825002">
    <property type="component" value="Unassembled WGS sequence"/>
</dbReference>
<comment type="caution">
    <text evidence="2">The sequence shown here is derived from an EMBL/GenBank/DDBJ whole genome shotgun (WGS) entry which is preliminary data.</text>
</comment>
<organism evidence="2 3">
    <name type="scientific">Fragariocoptes setiger</name>
    <dbReference type="NCBI Taxonomy" id="1670756"/>
    <lineage>
        <taxon>Eukaryota</taxon>
        <taxon>Metazoa</taxon>
        <taxon>Ecdysozoa</taxon>
        <taxon>Arthropoda</taxon>
        <taxon>Chelicerata</taxon>
        <taxon>Arachnida</taxon>
        <taxon>Acari</taxon>
        <taxon>Acariformes</taxon>
        <taxon>Trombidiformes</taxon>
        <taxon>Prostigmata</taxon>
        <taxon>Eupodina</taxon>
        <taxon>Eriophyoidea</taxon>
        <taxon>Phytoptidae</taxon>
        <taxon>Fragariocoptes</taxon>
    </lineage>
</organism>
<keyword evidence="3" id="KW-1185">Reference proteome</keyword>
<sequence length="425" mass="46862">MYTSNFINEIPPPMPASSVQLNQGPVQSPNILNLTMPWTIGNRNMSPLSPQPMTHVPQSMDYTSATRTDFIPTGAHAIRYPPGFPQDRMFIIEKYFKSLIECDLLDLSATQWPTKPHSSDIRTPSDNVICSMSNNFIATDEIRPMLTTNVSDNVNLDQQHQAYSLVNYANSSAMLINPAPAAIIDPHSQYFHPYKETLDLTTRNVGYLNSIPYSGLTSDDNGFCSGTSMNGMIGGAANYYYNIAPSPHLSSSFGNSTSKAPAPTGSTATRFSSDSRNYLGGSCRSITKSSDTNAKSTSGRGRRRPSPIVNSPLPEDYSSREVMLNACRKYGVRMKISPPPIPESRNYTVANGRKIRFPQTRRLNADWCGSTTCMKLFVGDIVRVLGPSQGKRGHFRVESPWPEQVTATIDLPYSILDGPEKVYTS</sequence>
<accession>A0ABQ7SCF8</accession>
<protein>
    <submittedName>
        <fullName evidence="2">Uncharacterized protein</fullName>
    </submittedName>
</protein>
<evidence type="ECO:0000313" key="2">
    <source>
        <dbReference type="EMBL" id="KAG9511100.1"/>
    </source>
</evidence>
<feature type="region of interest" description="Disordered" evidence="1">
    <location>
        <begin position="252"/>
        <end position="315"/>
    </location>
</feature>
<evidence type="ECO:0000313" key="3">
    <source>
        <dbReference type="Proteomes" id="UP000825002"/>
    </source>
</evidence>
<name>A0ABQ7SCF8_9ACAR</name>
<reference evidence="2 3" key="1">
    <citation type="submission" date="2020-10" db="EMBL/GenBank/DDBJ databases">
        <authorList>
            <person name="Klimov P.B."/>
            <person name="Dyachkov S.M."/>
            <person name="Chetverikov P.E."/>
        </authorList>
    </citation>
    <scope>NUCLEOTIDE SEQUENCE [LARGE SCALE GENOMIC DNA]</scope>
    <source>
        <strain evidence="2">BMOC 18-1129-001#AD2665</strain>
        <tissue evidence="2">Entire mites</tissue>
    </source>
</reference>
<feature type="compositionally biased region" description="Polar residues" evidence="1">
    <location>
        <begin position="252"/>
        <end position="276"/>
    </location>
</feature>
<dbReference type="EMBL" id="JAIFTH010000031">
    <property type="protein sequence ID" value="KAG9511100.1"/>
    <property type="molecule type" value="Genomic_DNA"/>
</dbReference>
<feature type="compositionally biased region" description="Polar residues" evidence="1">
    <location>
        <begin position="284"/>
        <end position="297"/>
    </location>
</feature>
<evidence type="ECO:0000256" key="1">
    <source>
        <dbReference type="SAM" id="MobiDB-lite"/>
    </source>
</evidence>
<proteinExistence type="predicted"/>
<gene>
    <name evidence="2" type="ORF">GZH46_00322</name>
</gene>